<feature type="non-terminal residue" evidence="4">
    <location>
        <position position="191"/>
    </location>
</feature>
<name>A0A507BRI9_9FUNG</name>
<dbReference type="InterPro" id="IPR016162">
    <property type="entry name" value="Ald_DH_N"/>
</dbReference>
<organism evidence="4 5">
    <name type="scientific">Synchytrium endobioticum</name>
    <dbReference type="NCBI Taxonomy" id="286115"/>
    <lineage>
        <taxon>Eukaryota</taxon>
        <taxon>Fungi</taxon>
        <taxon>Fungi incertae sedis</taxon>
        <taxon>Chytridiomycota</taxon>
        <taxon>Chytridiomycota incertae sedis</taxon>
        <taxon>Chytridiomycetes</taxon>
        <taxon>Synchytriales</taxon>
        <taxon>Synchytriaceae</taxon>
        <taxon>Synchytrium</taxon>
    </lineage>
</organism>
<dbReference type="InterPro" id="IPR015590">
    <property type="entry name" value="Aldehyde_DH_dom"/>
</dbReference>
<accession>A0A507BRI9</accession>
<gene>
    <name evidence="4" type="ORF">SeMB42_g07994</name>
</gene>
<evidence type="ECO:0000313" key="4">
    <source>
        <dbReference type="EMBL" id="TPX30051.1"/>
    </source>
</evidence>
<dbReference type="Gene3D" id="3.40.309.10">
    <property type="entry name" value="Aldehyde Dehydrogenase, Chain A, domain 2"/>
    <property type="match status" value="1"/>
</dbReference>
<dbReference type="GO" id="GO:0006081">
    <property type="term" value="P:aldehyde metabolic process"/>
    <property type="evidence" value="ECO:0007669"/>
    <property type="project" value="InterPro"/>
</dbReference>
<dbReference type="EMBL" id="QEAN01000736">
    <property type="protein sequence ID" value="TPX30051.1"/>
    <property type="molecule type" value="Genomic_DNA"/>
</dbReference>
<dbReference type="InterPro" id="IPR012394">
    <property type="entry name" value="Aldehyde_DH_NAD(P)"/>
</dbReference>
<evidence type="ECO:0000256" key="2">
    <source>
        <dbReference type="ARBA" id="ARBA00023002"/>
    </source>
</evidence>
<evidence type="ECO:0000256" key="1">
    <source>
        <dbReference type="ARBA" id="ARBA00009986"/>
    </source>
</evidence>
<feature type="domain" description="Aldehyde dehydrogenase" evidence="3">
    <location>
        <begin position="10"/>
        <end position="173"/>
    </location>
</feature>
<sequence length="191" mass="20360">MTIVDASFGELLPTCEKLCWSIANGEKVTAPEYREGGGLVVAHKSARVEYVPVGVMGCIVSWNYPCHSVLGPILSAVMAGNGCVVKAREHHGVDEALIAVVNDWADTGEALNECADKITFIGSPAVGKQVVKKASETLNPVVLEIGGRDTVVADDGCDFTQVVQIAMRGTFQNVVVVLANYLSLNFFENAY</sequence>
<dbReference type="VEuPathDB" id="FungiDB:SeMB42_g07994"/>
<dbReference type="InterPro" id="IPR016163">
    <property type="entry name" value="Ald_DH_C"/>
</dbReference>
<keyword evidence="5" id="KW-1185">Reference proteome</keyword>
<dbReference type="Pfam" id="PF00171">
    <property type="entry name" value="Aldedh"/>
    <property type="match status" value="1"/>
</dbReference>
<dbReference type="AlphaFoldDB" id="A0A507BRI9"/>
<dbReference type="STRING" id="286115.A0A507BRI9"/>
<dbReference type="Gene3D" id="3.40.605.10">
    <property type="entry name" value="Aldehyde Dehydrogenase, Chain A, domain 1"/>
    <property type="match status" value="1"/>
</dbReference>
<reference evidence="4 5" key="1">
    <citation type="journal article" date="2019" name="Sci. Rep.">
        <title>Comparative genomics of chytrid fungi reveal insights into the obligate biotrophic and pathogenic lifestyle of Synchytrium endobioticum.</title>
        <authorList>
            <person name="van de Vossenberg B.T.L.H."/>
            <person name="Warris S."/>
            <person name="Nguyen H.D.T."/>
            <person name="van Gent-Pelzer M.P.E."/>
            <person name="Joly D.L."/>
            <person name="van de Geest H.C."/>
            <person name="Bonants P.J.M."/>
            <person name="Smith D.S."/>
            <person name="Levesque C.A."/>
            <person name="van der Lee T.A.J."/>
        </authorList>
    </citation>
    <scope>NUCLEOTIDE SEQUENCE [LARGE SCALE GENOMIC DNA]</scope>
    <source>
        <strain evidence="4 5">MB42</strain>
    </source>
</reference>
<dbReference type="PANTHER" id="PTHR43570">
    <property type="entry name" value="ALDEHYDE DEHYDROGENASE"/>
    <property type="match status" value="1"/>
</dbReference>
<dbReference type="SUPFAM" id="SSF53720">
    <property type="entry name" value="ALDH-like"/>
    <property type="match status" value="1"/>
</dbReference>
<dbReference type="GO" id="GO:0005737">
    <property type="term" value="C:cytoplasm"/>
    <property type="evidence" value="ECO:0007669"/>
    <property type="project" value="TreeGrafter"/>
</dbReference>
<dbReference type="PANTHER" id="PTHR43570:SF16">
    <property type="entry name" value="ALDEHYDE DEHYDROGENASE TYPE III, ISOFORM Q"/>
    <property type="match status" value="1"/>
</dbReference>
<evidence type="ECO:0000313" key="5">
    <source>
        <dbReference type="Proteomes" id="UP000317494"/>
    </source>
</evidence>
<dbReference type="Proteomes" id="UP000317494">
    <property type="component" value="Unassembled WGS sequence"/>
</dbReference>
<comment type="caution">
    <text evidence="4">The sequence shown here is derived from an EMBL/GenBank/DDBJ whole genome shotgun (WGS) entry which is preliminary data.</text>
</comment>
<evidence type="ECO:0000259" key="3">
    <source>
        <dbReference type="Pfam" id="PF00171"/>
    </source>
</evidence>
<protein>
    <recommendedName>
        <fullName evidence="3">Aldehyde dehydrogenase domain-containing protein</fullName>
    </recommendedName>
</protein>
<keyword evidence="2" id="KW-0560">Oxidoreductase</keyword>
<dbReference type="GO" id="GO:0004029">
    <property type="term" value="F:aldehyde dehydrogenase (NAD+) activity"/>
    <property type="evidence" value="ECO:0007669"/>
    <property type="project" value="TreeGrafter"/>
</dbReference>
<dbReference type="InterPro" id="IPR016161">
    <property type="entry name" value="Ald_DH/histidinol_DH"/>
</dbReference>
<proteinExistence type="inferred from homology"/>
<comment type="similarity">
    <text evidence="1">Belongs to the aldehyde dehydrogenase family.</text>
</comment>